<gene>
    <name evidence="4" type="ORF">SNE40_020642</name>
</gene>
<keyword evidence="2" id="KW-0812">Transmembrane</keyword>
<protein>
    <recommendedName>
        <fullName evidence="6">Mid2 domain-containing protein</fullName>
    </recommendedName>
</protein>
<evidence type="ECO:0000256" key="2">
    <source>
        <dbReference type="SAM" id="Phobius"/>
    </source>
</evidence>
<feature type="chain" id="PRO_5043033522" description="Mid2 domain-containing protein" evidence="3">
    <location>
        <begin position="24"/>
        <end position="337"/>
    </location>
</feature>
<evidence type="ECO:0008006" key="6">
    <source>
        <dbReference type="Google" id="ProtNLM"/>
    </source>
</evidence>
<dbReference type="Proteomes" id="UP001347796">
    <property type="component" value="Unassembled WGS sequence"/>
</dbReference>
<feature type="compositionally biased region" description="Polar residues" evidence="1">
    <location>
        <begin position="166"/>
        <end position="180"/>
    </location>
</feature>
<dbReference type="CDD" id="cd22823">
    <property type="entry name" value="Gal_Rha_Lectin"/>
    <property type="match status" value="1"/>
</dbReference>
<organism evidence="4 5">
    <name type="scientific">Patella caerulea</name>
    <name type="common">Rayed Mediterranean limpet</name>
    <dbReference type="NCBI Taxonomy" id="87958"/>
    <lineage>
        <taxon>Eukaryota</taxon>
        <taxon>Metazoa</taxon>
        <taxon>Spiralia</taxon>
        <taxon>Lophotrochozoa</taxon>
        <taxon>Mollusca</taxon>
        <taxon>Gastropoda</taxon>
        <taxon>Patellogastropoda</taxon>
        <taxon>Patelloidea</taxon>
        <taxon>Patellidae</taxon>
        <taxon>Patella</taxon>
    </lineage>
</organism>
<feature type="compositionally biased region" description="Low complexity" evidence="1">
    <location>
        <begin position="143"/>
        <end position="165"/>
    </location>
</feature>
<evidence type="ECO:0000256" key="1">
    <source>
        <dbReference type="SAM" id="MobiDB-lite"/>
    </source>
</evidence>
<name>A0AAN8J6B7_PATCE</name>
<feature type="region of interest" description="Disordered" evidence="1">
    <location>
        <begin position="274"/>
        <end position="301"/>
    </location>
</feature>
<feature type="compositionally biased region" description="Low complexity" evidence="1">
    <location>
        <begin position="181"/>
        <end position="220"/>
    </location>
</feature>
<keyword evidence="3" id="KW-0732">Signal</keyword>
<evidence type="ECO:0000313" key="4">
    <source>
        <dbReference type="EMBL" id="KAK6169639.1"/>
    </source>
</evidence>
<evidence type="ECO:0000256" key="3">
    <source>
        <dbReference type="SAM" id="SignalP"/>
    </source>
</evidence>
<sequence>MLTQKSHLTIIVCIISGISITDTTFSTTCYGSQPDCTTHKLECKAPLVIYITNAIYGFRPGCSAVGISNCDDIACCISQDNDCILPFNRSSVEGLQRNCSGNTTCKFRGQLSDQMCDKEKDLRYSSYSQIEFECVIKGQTPTTTPAIETTSISPTTTPLTLDSTTKNSNDTPTRNSSLRFSSIPTTSITENSTSETTPNSSSVSSSTPDSTSLLSSTPDTNQPNTSRATGATIGDERVTNSNLKLIIGSAVGGLLGILIIIIAAVNIYRWKRRSRKNESTSTNSHKHKNHHMKGDYGASNGPYDPYYSTIRSLEGRLSSPPVLPAPRRGILRDPKRY</sequence>
<keyword evidence="5" id="KW-1185">Reference proteome</keyword>
<accession>A0AAN8J6B7</accession>
<feature type="region of interest" description="Disordered" evidence="1">
    <location>
        <begin position="318"/>
        <end position="337"/>
    </location>
</feature>
<comment type="caution">
    <text evidence="4">The sequence shown here is derived from an EMBL/GenBank/DDBJ whole genome shotgun (WGS) entry which is preliminary data.</text>
</comment>
<keyword evidence="2" id="KW-0472">Membrane</keyword>
<feature type="signal peptide" evidence="3">
    <location>
        <begin position="1"/>
        <end position="23"/>
    </location>
</feature>
<dbReference type="EMBL" id="JAZGQO010000015">
    <property type="protein sequence ID" value="KAK6169639.1"/>
    <property type="molecule type" value="Genomic_DNA"/>
</dbReference>
<keyword evidence="2" id="KW-1133">Transmembrane helix</keyword>
<dbReference type="AlphaFoldDB" id="A0AAN8J6B7"/>
<evidence type="ECO:0000313" key="5">
    <source>
        <dbReference type="Proteomes" id="UP001347796"/>
    </source>
</evidence>
<proteinExistence type="predicted"/>
<reference evidence="4 5" key="1">
    <citation type="submission" date="2024-01" db="EMBL/GenBank/DDBJ databases">
        <title>The genome of the rayed Mediterranean limpet Patella caerulea (Linnaeus, 1758).</title>
        <authorList>
            <person name="Anh-Thu Weber A."/>
            <person name="Halstead-Nussloch G."/>
        </authorList>
    </citation>
    <scope>NUCLEOTIDE SEQUENCE [LARGE SCALE GENOMIC DNA]</scope>
    <source>
        <strain evidence="4">AATW-2023a</strain>
        <tissue evidence="4">Whole specimen</tissue>
    </source>
</reference>
<feature type="region of interest" description="Disordered" evidence="1">
    <location>
        <begin position="143"/>
        <end position="233"/>
    </location>
</feature>
<feature type="transmembrane region" description="Helical" evidence="2">
    <location>
        <begin position="245"/>
        <end position="268"/>
    </location>
</feature>